<reference evidence="2 3" key="1">
    <citation type="journal article" date="2015" name="Environ. Microbiol.">
        <title>Methane oxidation coupled to nitrate reduction under hypoxia by the Gammaproteobacterium Methylomonas denitrificans, sp. nov. type strain FJG1.</title>
        <authorList>
            <person name="Kits K.D."/>
            <person name="Klotz M.G."/>
            <person name="Stein L.Y."/>
        </authorList>
    </citation>
    <scope>NUCLEOTIDE SEQUENCE [LARGE SCALE GENOMIC DNA]</scope>
    <source>
        <strain evidence="2 3">FJG1</strain>
    </source>
</reference>
<proteinExistence type="predicted"/>
<name>A0A126T2W7_9GAMM</name>
<dbReference type="OrthoDB" id="9772484at2"/>
<keyword evidence="3" id="KW-1185">Reference proteome</keyword>
<dbReference type="KEGG" id="mdn:JT25_007905"/>
<evidence type="ECO:0000259" key="1">
    <source>
        <dbReference type="PROSITE" id="PS51645"/>
    </source>
</evidence>
<dbReference type="Gene3D" id="3.40.50.620">
    <property type="entry name" value="HUPs"/>
    <property type="match status" value="1"/>
</dbReference>
<dbReference type="Proteomes" id="UP000030512">
    <property type="component" value="Chromosome"/>
</dbReference>
<gene>
    <name evidence="2" type="ORF">JT25_007905</name>
</gene>
<protein>
    <recommendedName>
        <fullName evidence="1">Photolyase/cryptochrome alpha/beta domain-containing protein</fullName>
    </recommendedName>
</protein>
<organism evidence="2 3">
    <name type="scientific">Methylomonas denitrificans</name>
    <dbReference type="NCBI Taxonomy" id="1538553"/>
    <lineage>
        <taxon>Bacteria</taxon>
        <taxon>Pseudomonadati</taxon>
        <taxon>Pseudomonadota</taxon>
        <taxon>Gammaproteobacteria</taxon>
        <taxon>Methylococcales</taxon>
        <taxon>Methylococcaceae</taxon>
        <taxon>Methylomonas</taxon>
    </lineage>
</organism>
<sequence>MSYNLVWFKRDLRVHDHAPLVHASRNAPVRCLFIIEPSLWAADDTATQHYQFLRESLLDLDIAWRKKCATDWNAVKYCSERCRHQRFAAAAP</sequence>
<dbReference type="PROSITE" id="PS51645">
    <property type="entry name" value="PHR_CRY_ALPHA_BETA"/>
    <property type="match status" value="1"/>
</dbReference>
<dbReference type="InterPro" id="IPR006050">
    <property type="entry name" value="DNA_photolyase_N"/>
</dbReference>
<evidence type="ECO:0000313" key="3">
    <source>
        <dbReference type="Proteomes" id="UP000030512"/>
    </source>
</evidence>
<dbReference type="Pfam" id="PF00875">
    <property type="entry name" value="DNA_photolyase"/>
    <property type="match status" value="1"/>
</dbReference>
<dbReference type="AlphaFoldDB" id="A0A126T2W7"/>
<dbReference type="InterPro" id="IPR014729">
    <property type="entry name" value="Rossmann-like_a/b/a_fold"/>
</dbReference>
<dbReference type="SUPFAM" id="SSF52425">
    <property type="entry name" value="Cryptochrome/photolyase, N-terminal domain"/>
    <property type="match status" value="1"/>
</dbReference>
<dbReference type="InterPro" id="IPR036155">
    <property type="entry name" value="Crypto/Photolyase_N_sf"/>
</dbReference>
<dbReference type="STRING" id="1538553.JT25_007905"/>
<evidence type="ECO:0000313" key="2">
    <source>
        <dbReference type="EMBL" id="AMK76415.1"/>
    </source>
</evidence>
<feature type="domain" description="Photolyase/cryptochrome alpha/beta" evidence="1">
    <location>
        <begin position="2"/>
        <end position="92"/>
    </location>
</feature>
<accession>A0A126T2W7</accession>
<dbReference type="RefSeq" id="WP_036273548.1">
    <property type="nucleotide sequence ID" value="NZ_CP014476.1"/>
</dbReference>
<dbReference type="EMBL" id="CP014476">
    <property type="protein sequence ID" value="AMK76415.1"/>
    <property type="molecule type" value="Genomic_DNA"/>
</dbReference>